<dbReference type="PANTHER" id="PTHR30100">
    <property type="entry name" value="FATTY ACID/PHOSPHOLIPID SYNTHESIS PROTEIN PLSX"/>
    <property type="match status" value="1"/>
</dbReference>
<dbReference type="NCBIfam" id="TIGR00182">
    <property type="entry name" value="plsX"/>
    <property type="match status" value="1"/>
</dbReference>
<dbReference type="EC" id="2.3.1.274" evidence="8 10"/>
<dbReference type="InterPro" id="IPR003664">
    <property type="entry name" value="FA_synthesis"/>
</dbReference>
<dbReference type="OrthoDB" id="9806408at2"/>
<dbReference type="GO" id="GO:0043811">
    <property type="term" value="F:phosphate:acyl-[acyl carrier protein] acyltransferase activity"/>
    <property type="evidence" value="ECO:0007669"/>
    <property type="project" value="UniProtKB-UniRule"/>
</dbReference>
<comment type="catalytic activity">
    <reaction evidence="1 10">
        <text>a fatty acyl-[ACP] + phosphate = an acyl phosphate + holo-[ACP]</text>
        <dbReference type="Rhea" id="RHEA:42292"/>
        <dbReference type="Rhea" id="RHEA-COMP:9685"/>
        <dbReference type="Rhea" id="RHEA-COMP:14125"/>
        <dbReference type="ChEBI" id="CHEBI:43474"/>
        <dbReference type="ChEBI" id="CHEBI:59918"/>
        <dbReference type="ChEBI" id="CHEBI:64479"/>
        <dbReference type="ChEBI" id="CHEBI:138651"/>
        <dbReference type="EC" id="2.3.1.274"/>
    </reaction>
</comment>
<evidence type="ECO:0000256" key="1">
    <source>
        <dbReference type="ARBA" id="ARBA00001232"/>
    </source>
</evidence>
<evidence type="ECO:0000313" key="12">
    <source>
        <dbReference type="Proteomes" id="UP000320390"/>
    </source>
</evidence>
<gene>
    <name evidence="10 11" type="primary">plsX</name>
    <name evidence="11" type="ORF">Poly30_28390</name>
</gene>
<evidence type="ECO:0000256" key="10">
    <source>
        <dbReference type="HAMAP-Rule" id="MF_00019"/>
    </source>
</evidence>
<accession>A0A518ET94</accession>
<proteinExistence type="inferred from homology"/>
<dbReference type="GO" id="GO:0006633">
    <property type="term" value="P:fatty acid biosynthetic process"/>
    <property type="evidence" value="ECO:0007669"/>
    <property type="project" value="UniProtKB-UniRule"/>
</dbReference>
<dbReference type="AlphaFoldDB" id="A0A518ET94"/>
<evidence type="ECO:0000256" key="7">
    <source>
        <dbReference type="ARBA" id="ARBA00023264"/>
    </source>
</evidence>
<dbReference type="InterPro" id="IPR012281">
    <property type="entry name" value="Phospholipid_synth_PlsX-like"/>
</dbReference>
<sequence length="334" mass="34610">MNANQRIALDVMGGDSAPACNLDGALLAAQHGLAPERLLLVGNEDVIRSGLEERGGNPGFDVLHAPEAIGMDEKPGVALRAKPQSSIAIATGAVKMGAAGAHVSMGNTGAVVGAATVGLKTLPGVRRPGIAVTLELTGEPVTILDMGANVVPKPEHLLQYGLMGAVLTRDVLRRGSDKAAEKPRVGLLNIGEEPSKGTDLLREAHGLLTESPLNFIGNIEGGDLFKGGVDVVVTDGFTGNVVLKLLEDYSGFMLNLVMRELKAHGAQWGPEALSNVRKRIDYSEYGGALLLGVNGIVVIGHGRSDATAVSNAINLAQRTLDADVNGHIVRGLEG</sequence>
<evidence type="ECO:0000256" key="2">
    <source>
        <dbReference type="ARBA" id="ARBA00022490"/>
    </source>
</evidence>
<dbReference type="Gene3D" id="3.40.718.10">
    <property type="entry name" value="Isopropylmalate Dehydrogenase"/>
    <property type="match status" value="1"/>
</dbReference>
<reference evidence="11 12" key="1">
    <citation type="submission" date="2019-02" db="EMBL/GenBank/DDBJ databases">
        <title>Deep-cultivation of Planctomycetes and their phenomic and genomic characterization uncovers novel biology.</title>
        <authorList>
            <person name="Wiegand S."/>
            <person name="Jogler M."/>
            <person name="Boedeker C."/>
            <person name="Pinto D."/>
            <person name="Vollmers J."/>
            <person name="Rivas-Marin E."/>
            <person name="Kohn T."/>
            <person name="Peeters S.H."/>
            <person name="Heuer A."/>
            <person name="Rast P."/>
            <person name="Oberbeckmann S."/>
            <person name="Bunk B."/>
            <person name="Jeske O."/>
            <person name="Meyerdierks A."/>
            <person name="Storesund J.E."/>
            <person name="Kallscheuer N."/>
            <person name="Luecker S."/>
            <person name="Lage O.M."/>
            <person name="Pohl T."/>
            <person name="Merkel B.J."/>
            <person name="Hornburger P."/>
            <person name="Mueller R.-W."/>
            <person name="Bruemmer F."/>
            <person name="Labrenz M."/>
            <person name="Spormann A.M."/>
            <person name="Op den Camp H."/>
            <person name="Overmann J."/>
            <person name="Amann R."/>
            <person name="Jetten M.S.M."/>
            <person name="Mascher T."/>
            <person name="Medema M.H."/>
            <person name="Devos D.P."/>
            <person name="Kaster A.-K."/>
            <person name="Ovreas L."/>
            <person name="Rohde M."/>
            <person name="Galperin M.Y."/>
            <person name="Jogler C."/>
        </authorList>
    </citation>
    <scope>NUCLEOTIDE SEQUENCE [LARGE SCALE GENOMIC DNA]</scope>
    <source>
        <strain evidence="11 12">Poly30</strain>
    </source>
</reference>
<dbReference type="PANTHER" id="PTHR30100:SF1">
    <property type="entry name" value="PHOSPHATE ACYLTRANSFERASE"/>
    <property type="match status" value="1"/>
</dbReference>
<dbReference type="EMBL" id="CP036434">
    <property type="protein sequence ID" value="QDV07316.1"/>
    <property type="molecule type" value="Genomic_DNA"/>
</dbReference>
<keyword evidence="3 10" id="KW-0444">Lipid biosynthesis</keyword>
<evidence type="ECO:0000256" key="6">
    <source>
        <dbReference type="ARBA" id="ARBA00023209"/>
    </source>
</evidence>
<evidence type="ECO:0000256" key="3">
    <source>
        <dbReference type="ARBA" id="ARBA00022516"/>
    </source>
</evidence>
<dbReference type="Pfam" id="PF02504">
    <property type="entry name" value="FA_synthesis"/>
    <property type="match status" value="1"/>
</dbReference>
<comment type="similarity">
    <text evidence="10">Belongs to the PlsX family.</text>
</comment>
<keyword evidence="7 10" id="KW-1208">Phospholipid metabolism</keyword>
<evidence type="ECO:0000313" key="11">
    <source>
        <dbReference type="EMBL" id="QDV07316.1"/>
    </source>
</evidence>
<evidence type="ECO:0000256" key="5">
    <source>
        <dbReference type="ARBA" id="ARBA00023098"/>
    </source>
</evidence>
<comment type="subcellular location">
    <subcellularLocation>
        <location evidence="10">Cytoplasm</location>
    </subcellularLocation>
    <text evidence="10">Associated with the membrane possibly through PlsY.</text>
</comment>
<dbReference type="Proteomes" id="UP000320390">
    <property type="component" value="Chromosome"/>
</dbReference>
<dbReference type="GO" id="GO:0008654">
    <property type="term" value="P:phospholipid biosynthetic process"/>
    <property type="evidence" value="ECO:0007669"/>
    <property type="project" value="UniProtKB-KW"/>
</dbReference>
<keyword evidence="5 10" id="KW-0443">Lipid metabolism</keyword>
<comment type="function">
    <text evidence="10">Catalyzes the reversible formation of acyl-phosphate (acyl-PO(4)) from acyl-[acyl-carrier-protein] (acyl-ACP). This enzyme utilizes acyl-ACP as fatty acyl donor, but not acyl-CoA.</text>
</comment>
<keyword evidence="11" id="KW-0012">Acyltransferase</keyword>
<dbReference type="HAMAP" id="MF_00019">
    <property type="entry name" value="PlsX"/>
    <property type="match status" value="1"/>
</dbReference>
<organism evidence="11 12">
    <name type="scientific">Saltatorellus ferox</name>
    <dbReference type="NCBI Taxonomy" id="2528018"/>
    <lineage>
        <taxon>Bacteria</taxon>
        <taxon>Pseudomonadati</taxon>
        <taxon>Planctomycetota</taxon>
        <taxon>Planctomycetia</taxon>
        <taxon>Planctomycetia incertae sedis</taxon>
        <taxon>Saltatorellus</taxon>
    </lineage>
</organism>
<evidence type="ECO:0000256" key="9">
    <source>
        <dbReference type="ARBA" id="ARBA00046608"/>
    </source>
</evidence>
<dbReference type="GO" id="GO:0005737">
    <property type="term" value="C:cytoplasm"/>
    <property type="evidence" value="ECO:0007669"/>
    <property type="project" value="UniProtKB-SubCell"/>
</dbReference>
<comment type="pathway">
    <text evidence="10">Lipid metabolism; phospholipid metabolism.</text>
</comment>
<keyword evidence="4 10" id="KW-0808">Transferase</keyword>
<keyword evidence="12" id="KW-1185">Reference proteome</keyword>
<name>A0A518ET94_9BACT</name>
<dbReference type="UniPathway" id="UPA00085"/>
<evidence type="ECO:0000256" key="8">
    <source>
        <dbReference type="ARBA" id="ARBA00024069"/>
    </source>
</evidence>
<comment type="subunit">
    <text evidence="9 10">Homodimer. Probably interacts with PlsY.</text>
</comment>
<dbReference type="SUPFAM" id="SSF53659">
    <property type="entry name" value="Isocitrate/Isopropylmalate dehydrogenase-like"/>
    <property type="match status" value="1"/>
</dbReference>
<dbReference type="PIRSF" id="PIRSF002465">
    <property type="entry name" value="Phsphlp_syn_PlsX"/>
    <property type="match status" value="1"/>
</dbReference>
<protein>
    <recommendedName>
        <fullName evidence="8 10">Phosphate acyltransferase</fullName>
        <ecNumber evidence="8 10">2.3.1.274</ecNumber>
    </recommendedName>
    <alternativeName>
        <fullName evidence="10">Acyl-ACP phosphotransacylase</fullName>
    </alternativeName>
    <alternativeName>
        <fullName evidence="10">Acyl-[acyl-carrier-protein]--phosphate acyltransferase</fullName>
    </alternativeName>
    <alternativeName>
        <fullName evidence="10">Phosphate-acyl-ACP acyltransferase</fullName>
    </alternativeName>
</protein>
<keyword evidence="2 10" id="KW-0963">Cytoplasm</keyword>
<evidence type="ECO:0000256" key="4">
    <source>
        <dbReference type="ARBA" id="ARBA00022679"/>
    </source>
</evidence>
<keyword evidence="6 10" id="KW-0594">Phospholipid biosynthesis</keyword>
<dbReference type="RefSeq" id="WP_145198246.1">
    <property type="nucleotide sequence ID" value="NZ_CP036434.1"/>
</dbReference>